<dbReference type="InterPro" id="IPR036890">
    <property type="entry name" value="HATPase_C_sf"/>
</dbReference>
<dbReference type="InterPro" id="IPR000700">
    <property type="entry name" value="PAS-assoc_C"/>
</dbReference>
<evidence type="ECO:0000256" key="10">
    <source>
        <dbReference type="ARBA" id="ARBA00023136"/>
    </source>
</evidence>
<dbReference type="SMART" id="SM00448">
    <property type="entry name" value="REC"/>
    <property type="match status" value="2"/>
</dbReference>
<dbReference type="Gene3D" id="1.10.287.130">
    <property type="match status" value="1"/>
</dbReference>
<dbReference type="Gene3D" id="3.40.50.2300">
    <property type="match status" value="2"/>
</dbReference>
<evidence type="ECO:0000313" key="19">
    <source>
        <dbReference type="Proteomes" id="UP000002572"/>
    </source>
</evidence>
<feature type="domain" description="Histidine kinase" evidence="14">
    <location>
        <begin position="574"/>
        <end position="796"/>
    </location>
</feature>
<evidence type="ECO:0000313" key="18">
    <source>
        <dbReference type="EMBL" id="ADU64823.1"/>
    </source>
</evidence>
<dbReference type="GO" id="GO:0006355">
    <property type="term" value="P:regulation of DNA-templated transcription"/>
    <property type="evidence" value="ECO:0007669"/>
    <property type="project" value="InterPro"/>
</dbReference>
<comment type="catalytic activity">
    <reaction evidence="1">
        <text>ATP + protein L-histidine = ADP + protein N-phospho-L-histidine.</text>
        <dbReference type="EC" id="2.7.13.3"/>
    </reaction>
</comment>
<sequence length="1070" mass="119207">MISLILVAIAASTAGFSRYLHERNTDQGMRTAANLAIAQERHITLTIRAVDIILESIAEEFGAHQELLADPGTSELLRQRLQSIPELADLAIFDADGQALHLARYREKSPHSIDVSDREFFLAQRDIRSSGLFIGQAQRSRVDGEWFIPVSRPIITDGQLEGVILGALQSDSLSTYYASLDRDGHRAFSLLHIPSNSVLAAYPPHRAMAHPGDSADWVPIDISTHPDRSHTQMLTLNHQLHAFSFLAVDGSPLAVTVTIAADEFMGRWYDGIRTHLFFMSLFSLMALAVGTFLWRNMLARDRISAELRSSEERYRTLFERSLDSIFLIDDEGQVSESNPAAQSLVEHSIGHFAMNSIFELLAPEGENLQAMLDLVNAARQGHRAQQEIIISGEKPIYLDVHAVSMDETHILLVARNITRRKTSELRLRESEQRFRDVSNAAGEYIWEIDSDGCFTFLTDRVVDVLGYPAEELLGRSPFSLIPPEDAQKVQRVFSRIVRAQKSFSGFSYRCITRSGTIIWLEISGVPIVGPYGTVQGYRGVGLDITLRKRAEEALQEARRQAEDSSQLKSMFLANMSHELRTPLNAILGYSEMLQEDAAVMGAQEMVGDLAKIHSAGEHLLRLINDVLDISKIEAGKMDVYLEEVNIARLVRDVADTITPLVRKNKNHFHLECGQNLGAMHTDLTKVRQILFNLLNNAAKFTQNGSITLRVQCQEDREIPTISFQVIDTGIGIEQQRLSSLFQSFTQADVSISRKYGGTGLGLAISQSYSHLLGGGITAHSKPGAGSTFCLTLPLIRQPHSSTAPRHGGESDLRNALAAAEHPGDVVLIVDDDPEVRHLLRKSLEKEEFHVMEAHSGKEALRLARSCSPIAITLDVMMPEMDGWSTLSALKADHQTANIPVIMLTIISERNIGFSLGADEYLVKPVDRQMLTGLLQRYRHGARILIVEDEPLTRNTIASILSEEHYEVQQAEHGAEAVELLQTLPELPHIILLDLMMPVMDGFAFVQALQADPRWKSIPVIVLTAKELHRNDRERLQGFVEEILQKDASSAKAILSQVRNFLTRHRKSNGK</sequence>
<dbReference type="InterPro" id="IPR003594">
    <property type="entry name" value="HATPase_dom"/>
</dbReference>
<keyword evidence="7" id="KW-0418">Kinase</keyword>
<feature type="domain" description="PAC" evidence="17">
    <location>
        <begin position="504"/>
        <end position="556"/>
    </location>
</feature>
<evidence type="ECO:0000256" key="3">
    <source>
        <dbReference type="ARBA" id="ARBA00012438"/>
    </source>
</evidence>
<dbReference type="InterPro" id="IPR035965">
    <property type="entry name" value="PAS-like_dom_sf"/>
</dbReference>
<dbReference type="InterPro" id="IPR004358">
    <property type="entry name" value="Sig_transdc_His_kin-like_C"/>
</dbReference>
<dbReference type="NCBIfam" id="TIGR00229">
    <property type="entry name" value="sensory_box"/>
    <property type="match status" value="2"/>
</dbReference>
<evidence type="ECO:0000256" key="1">
    <source>
        <dbReference type="ARBA" id="ARBA00000085"/>
    </source>
</evidence>
<dbReference type="Pfam" id="PF00512">
    <property type="entry name" value="HisKA"/>
    <property type="match status" value="1"/>
</dbReference>
<evidence type="ECO:0000256" key="8">
    <source>
        <dbReference type="ARBA" id="ARBA00022840"/>
    </source>
</evidence>
<dbReference type="GO" id="GO:0005524">
    <property type="term" value="F:ATP binding"/>
    <property type="evidence" value="ECO:0007669"/>
    <property type="project" value="UniProtKB-KW"/>
</dbReference>
<dbReference type="InterPro" id="IPR001610">
    <property type="entry name" value="PAC"/>
</dbReference>
<dbReference type="eggNOG" id="COG3852">
    <property type="taxonomic scope" value="Bacteria"/>
</dbReference>
<dbReference type="OrthoDB" id="9812358at2"/>
<dbReference type="Pfam" id="PF02518">
    <property type="entry name" value="HATPase_c"/>
    <property type="match status" value="1"/>
</dbReference>
<evidence type="ECO:0000259" key="14">
    <source>
        <dbReference type="PROSITE" id="PS50109"/>
    </source>
</evidence>
<dbReference type="PROSITE" id="PS50113">
    <property type="entry name" value="PAC"/>
    <property type="match status" value="1"/>
</dbReference>
<dbReference type="SUPFAM" id="SSF55874">
    <property type="entry name" value="ATPase domain of HSP90 chaperone/DNA topoisomerase II/histidine kinase"/>
    <property type="match status" value="1"/>
</dbReference>
<dbReference type="InParanoid" id="E6W4U5"/>
<keyword evidence="13" id="KW-0812">Transmembrane</keyword>
<accession>E6W4U5</accession>
<evidence type="ECO:0000256" key="9">
    <source>
        <dbReference type="ARBA" id="ARBA00023012"/>
    </source>
</evidence>
<evidence type="ECO:0000256" key="6">
    <source>
        <dbReference type="ARBA" id="ARBA00022741"/>
    </source>
</evidence>
<keyword evidence="19" id="KW-1185">Reference proteome</keyword>
<dbReference type="GO" id="GO:0009927">
    <property type="term" value="F:histidine phosphotransfer kinase activity"/>
    <property type="evidence" value="ECO:0007669"/>
    <property type="project" value="TreeGrafter"/>
</dbReference>
<dbReference type="eggNOG" id="COG2205">
    <property type="taxonomic scope" value="Bacteria"/>
</dbReference>
<keyword evidence="11" id="KW-0131">Cell cycle</keyword>
<dbReference type="Pfam" id="PF00072">
    <property type="entry name" value="Response_reg"/>
    <property type="match status" value="2"/>
</dbReference>
<keyword evidence="8" id="KW-0067">ATP-binding</keyword>
<dbReference type="eggNOG" id="COG2202">
    <property type="taxonomic scope" value="Bacteria"/>
</dbReference>
<dbReference type="FunFam" id="1.10.287.130:FF:000038">
    <property type="entry name" value="Sensory transduction histidine kinase"/>
    <property type="match status" value="1"/>
</dbReference>
<dbReference type="EMBL" id="CP002432">
    <property type="protein sequence ID" value="ADU64823.1"/>
    <property type="molecule type" value="Genomic_DNA"/>
</dbReference>
<feature type="transmembrane region" description="Helical" evidence="13">
    <location>
        <begin position="276"/>
        <end position="294"/>
    </location>
</feature>
<keyword evidence="10 13" id="KW-0472">Membrane</keyword>
<dbReference type="SMART" id="SM00086">
    <property type="entry name" value="PAC"/>
    <property type="match status" value="1"/>
</dbReference>
<dbReference type="SUPFAM" id="SSF52172">
    <property type="entry name" value="CheY-like"/>
    <property type="match status" value="2"/>
</dbReference>
<dbReference type="Gene3D" id="3.30.565.10">
    <property type="entry name" value="Histidine kinase-like ATPase, C-terminal domain"/>
    <property type="match status" value="1"/>
</dbReference>
<evidence type="ECO:0000256" key="13">
    <source>
        <dbReference type="SAM" id="Phobius"/>
    </source>
</evidence>
<dbReference type="SMART" id="SM00091">
    <property type="entry name" value="PAS"/>
    <property type="match status" value="2"/>
</dbReference>
<dbReference type="CDD" id="cd12914">
    <property type="entry name" value="PDC1_DGC_like"/>
    <property type="match status" value="1"/>
</dbReference>
<feature type="domain" description="Response regulatory" evidence="15">
    <location>
        <begin position="825"/>
        <end position="938"/>
    </location>
</feature>
<evidence type="ECO:0000259" key="15">
    <source>
        <dbReference type="PROSITE" id="PS50110"/>
    </source>
</evidence>
<keyword evidence="4 12" id="KW-0597">Phosphoprotein</keyword>
<dbReference type="PANTHER" id="PTHR43047">
    <property type="entry name" value="TWO-COMPONENT HISTIDINE PROTEIN KINASE"/>
    <property type="match status" value="1"/>
</dbReference>
<dbReference type="InterPro" id="IPR013767">
    <property type="entry name" value="PAS_fold"/>
</dbReference>
<evidence type="ECO:0000256" key="12">
    <source>
        <dbReference type="PROSITE-ProRule" id="PRU00169"/>
    </source>
</evidence>
<feature type="domain" description="PAS" evidence="16">
    <location>
        <begin position="430"/>
        <end position="500"/>
    </location>
</feature>
<dbReference type="eggNOG" id="COG0745">
    <property type="taxonomic scope" value="Bacteria"/>
</dbReference>
<dbReference type="HOGENOM" id="CLU_000445_114_15_0"/>
<dbReference type="InterPro" id="IPR036097">
    <property type="entry name" value="HisK_dim/P_sf"/>
</dbReference>
<dbReference type="AlphaFoldDB" id="E6W4U5"/>
<evidence type="ECO:0000256" key="11">
    <source>
        <dbReference type="ARBA" id="ARBA00023306"/>
    </source>
</evidence>
<keyword evidence="5" id="KW-0808">Transferase</keyword>
<feature type="modified residue" description="4-aspartylphosphate" evidence="12">
    <location>
        <position position="993"/>
    </location>
</feature>
<evidence type="ECO:0000256" key="4">
    <source>
        <dbReference type="ARBA" id="ARBA00022553"/>
    </source>
</evidence>
<evidence type="ECO:0000259" key="17">
    <source>
        <dbReference type="PROSITE" id="PS50113"/>
    </source>
</evidence>
<dbReference type="EC" id="2.7.13.3" evidence="3"/>
<dbReference type="Proteomes" id="UP000002572">
    <property type="component" value="Chromosome"/>
</dbReference>
<comment type="subcellular location">
    <subcellularLocation>
        <location evidence="2">Membrane</location>
    </subcellularLocation>
</comment>
<dbReference type="InterPro" id="IPR000014">
    <property type="entry name" value="PAS"/>
</dbReference>
<protein>
    <recommendedName>
        <fullName evidence="3">histidine kinase</fullName>
        <ecNumber evidence="3">2.7.13.3</ecNumber>
    </recommendedName>
</protein>
<feature type="domain" description="PAS" evidence="16">
    <location>
        <begin position="310"/>
        <end position="364"/>
    </location>
</feature>
<dbReference type="PROSITE" id="PS50112">
    <property type="entry name" value="PAS"/>
    <property type="match status" value="2"/>
</dbReference>
<dbReference type="InterPro" id="IPR011006">
    <property type="entry name" value="CheY-like_superfamily"/>
</dbReference>
<feature type="modified residue" description="4-aspartylphosphate" evidence="12">
    <location>
        <position position="874"/>
    </location>
</feature>
<dbReference type="PROSITE" id="PS50110">
    <property type="entry name" value="RESPONSE_REGULATORY"/>
    <property type="match status" value="2"/>
</dbReference>
<dbReference type="SUPFAM" id="SSF55785">
    <property type="entry name" value="PYP-like sensor domain (PAS domain)"/>
    <property type="match status" value="2"/>
</dbReference>
<evidence type="ECO:0000256" key="2">
    <source>
        <dbReference type="ARBA" id="ARBA00004370"/>
    </source>
</evidence>
<keyword evidence="13" id="KW-1133">Transmembrane helix</keyword>
<dbReference type="SMART" id="SM00388">
    <property type="entry name" value="HisKA"/>
    <property type="match status" value="1"/>
</dbReference>
<evidence type="ECO:0000256" key="7">
    <source>
        <dbReference type="ARBA" id="ARBA00022777"/>
    </source>
</evidence>
<keyword evidence="6" id="KW-0547">Nucleotide-binding</keyword>
<dbReference type="InterPro" id="IPR005467">
    <property type="entry name" value="His_kinase_dom"/>
</dbReference>
<dbReference type="PROSITE" id="PS50109">
    <property type="entry name" value="HIS_KIN"/>
    <property type="match status" value="1"/>
</dbReference>
<dbReference type="Gene3D" id="3.30.450.20">
    <property type="entry name" value="PAS domain"/>
    <property type="match status" value="3"/>
</dbReference>
<dbReference type="KEGG" id="din:Selin_0064"/>
<dbReference type="PRINTS" id="PR00344">
    <property type="entry name" value="BCTRLSENSOR"/>
</dbReference>
<feature type="domain" description="Response regulatory" evidence="15">
    <location>
        <begin position="942"/>
        <end position="1060"/>
    </location>
</feature>
<dbReference type="FunFam" id="3.30.565.10:FF:000010">
    <property type="entry name" value="Sensor histidine kinase RcsC"/>
    <property type="match status" value="1"/>
</dbReference>
<dbReference type="SUPFAM" id="SSF47384">
    <property type="entry name" value="Homodimeric domain of signal transducing histidine kinase"/>
    <property type="match status" value="1"/>
</dbReference>
<dbReference type="InterPro" id="IPR001789">
    <property type="entry name" value="Sig_transdc_resp-reg_receiver"/>
</dbReference>
<dbReference type="CDD" id="cd17574">
    <property type="entry name" value="REC_OmpR"/>
    <property type="match status" value="1"/>
</dbReference>
<keyword evidence="9" id="KW-0902">Two-component regulatory system</keyword>
<dbReference type="PANTHER" id="PTHR43047:SF72">
    <property type="entry name" value="OSMOSENSING HISTIDINE PROTEIN KINASE SLN1"/>
    <property type="match status" value="1"/>
</dbReference>
<dbReference type="Pfam" id="PF00989">
    <property type="entry name" value="PAS"/>
    <property type="match status" value="2"/>
</dbReference>
<dbReference type="CDD" id="cd16922">
    <property type="entry name" value="HATPase_EvgS-ArcB-TorS-like"/>
    <property type="match status" value="1"/>
</dbReference>
<dbReference type="SMART" id="SM00387">
    <property type="entry name" value="HATPase_c"/>
    <property type="match status" value="1"/>
</dbReference>
<proteinExistence type="predicted"/>
<evidence type="ECO:0000259" key="16">
    <source>
        <dbReference type="PROSITE" id="PS50112"/>
    </source>
</evidence>
<evidence type="ECO:0000256" key="5">
    <source>
        <dbReference type="ARBA" id="ARBA00022679"/>
    </source>
</evidence>
<dbReference type="RefSeq" id="WP_013504712.1">
    <property type="nucleotide sequence ID" value="NC_014836.1"/>
</dbReference>
<dbReference type="GO" id="GO:0005886">
    <property type="term" value="C:plasma membrane"/>
    <property type="evidence" value="ECO:0007669"/>
    <property type="project" value="TreeGrafter"/>
</dbReference>
<gene>
    <name evidence="18" type="ordered locus">Selin_0064</name>
</gene>
<dbReference type="STRING" id="653733.Selin_0064"/>
<dbReference type="GO" id="GO:0000155">
    <property type="term" value="F:phosphorelay sensor kinase activity"/>
    <property type="evidence" value="ECO:0007669"/>
    <property type="project" value="InterPro"/>
</dbReference>
<dbReference type="InterPro" id="IPR003661">
    <property type="entry name" value="HisK_dim/P_dom"/>
</dbReference>
<organism evidence="18 19">
    <name type="scientific">Desulfurispirillum indicum (strain ATCC BAA-1389 / DSM 22839 / S5)</name>
    <dbReference type="NCBI Taxonomy" id="653733"/>
    <lineage>
        <taxon>Bacteria</taxon>
        <taxon>Pseudomonadati</taxon>
        <taxon>Chrysiogenota</taxon>
        <taxon>Chrysiogenia</taxon>
        <taxon>Chrysiogenales</taxon>
        <taxon>Chrysiogenaceae</taxon>
        <taxon>Desulfurispirillum</taxon>
    </lineage>
</organism>
<dbReference type="CDD" id="cd00082">
    <property type="entry name" value="HisKA"/>
    <property type="match status" value="1"/>
</dbReference>
<reference evidence="18 19" key="1">
    <citation type="submission" date="2010-12" db="EMBL/GenBank/DDBJ databases">
        <title>Complete sequence of Desulfurispirillum indicum S5.</title>
        <authorList>
            <consortium name="US DOE Joint Genome Institute"/>
            <person name="Lucas S."/>
            <person name="Copeland A."/>
            <person name="Lapidus A."/>
            <person name="Cheng J.-F."/>
            <person name="Goodwin L."/>
            <person name="Pitluck S."/>
            <person name="Chertkov O."/>
            <person name="Held B."/>
            <person name="Detter J.C."/>
            <person name="Han C."/>
            <person name="Tapia R."/>
            <person name="Land M."/>
            <person name="Hauser L."/>
            <person name="Kyrpides N."/>
            <person name="Ivanova N."/>
            <person name="Mikhailova N."/>
            <person name="Haggblom M."/>
            <person name="Rauschenbach I."/>
            <person name="Bini E."/>
            <person name="Woyke T."/>
        </authorList>
    </citation>
    <scope>NUCLEOTIDE SEQUENCE [LARGE SCALE GENOMIC DNA]</scope>
    <source>
        <strain evidence="19">ATCC BAA-1389 / DSM 22839 / S5</strain>
    </source>
</reference>
<dbReference type="CDD" id="cd00130">
    <property type="entry name" value="PAS"/>
    <property type="match status" value="1"/>
</dbReference>
<name>E6W4U5_DESIS</name>